<keyword evidence="8 23" id="KW-0812">Transmembrane</keyword>
<reference evidence="25 26" key="1">
    <citation type="journal article" date="2020" name="bioRxiv">
        <title>Sequence and annotation of 42 cannabis genomes reveals extensive copy number variation in cannabinoid synthesis and pathogen resistance genes.</title>
        <authorList>
            <person name="Mckernan K.J."/>
            <person name="Helbert Y."/>
            <person name="Kane L.T."/>
            <person name="Ebling H."/>
            <person name="Zhang L."/>
            <person name="Liu B."/>
            <person name="Eaton Z."/>
            <person name="Mclaughlin S."/>
            <person name="Kingan S."/>
            <person name="Baybayan P."/>
            <person name="Concepcion G."/>
            <person name="Jordan M."/>
            <person name="Riva A."/>
            <person name="Barbazuk W."/>
            <person name="Harkins T."/>
        </authorList>
    </citation>
    <scope>NUCLEOTIDE SEQUENCE [LARGE SCALE GENOMIC DNA]</scope>
    <source>
        <strain evidence="26">cv. Jamaican Lion 4</strain>
        <tissue evidence="25">Leaf</tissue>
    </source>
</reference>
<dbReference type="Gene3D" id="3.30.200.20">
    <property type="entry name" value="Phosphorylase Kinase, domain 1"/>
    <property type="match status" value="2"/>
</dbReference>
<comment type="subcellular location">
    <subcellularLocation>
        <location evidence="1">Membrane</location>
        <topology evidence="1">Single-pass type I membrane protein</topology>
    </subcellularLocation>
</comment>
<dbReference type="FunFam" id="1.10.510.10:FF:000590">
    <property type="entry name" value="PR5-like receptor kinase"/>
    <property type="match status" value="2"/>
</dbReference>
<keyword evidence="15 23" id="KW-0472">Membrane</keyword>
<keyword evidence="4" id="KW-0723">Serine/threonine-protein kinase</keyword>
<evidence type="ECO:0000313" key="25">
    <source>
        <dbReference type="EMBL" id="KAF4395351.1"/>
    </source>
</evidence>
<dbReference type="FunFam" id="3.80.10.10:FF:000129">
    <property type="entry name" value="Leucine-rich repeat receptor-like kinase"/>
    <property type="match status" value="1"/>
</dbReference>
<dbReference type="SUPFAM" id="SSF56112">
    <property type="entry name" value="Protein kinase-like (PK-like)"/>
    <property type="match status" value="2"/>
</dbReference>
<feature type="region of interest" description="Disordered" evidence="22">
    <location>
        <begin position="1164"/>
        <end position="1188"/>
    </location>
</feature>
<feature type="domain" description="Protein kinase" evidence="24">
    <location>
        <begin position="84"/>
        <end position="372"/>
    </location>
</feature>
<dbReference type="InterPro" id="IPR003591">
    <property type="entry name" value="Leu-rich_rpt_typical-subtyp"/>
</dbReference>
<dbReference type="PROSITE" id="PS50011">
    <property type="entry name" value="PROTEIN_KINASE_DOM"/>
    <property type="match status" value="2"/>
</dbReference>
<name>A0A7J6HK43_CANSA</name>
<dbReference type="EMBL" id="JAATIQ010000040">
    <property type="protein sequence ID" value="KAF4395351.1"/>
    <property type="molecule type" value="Genomic_DNA"/>
</dbReference>
<dbReference type="GO" id="GO:0004674">
    <property type="term" value="F:protein serine/threonine kinase activity"/>
    <property type="evidence" value="ECO:0007669"/>
    <property type="project" value="UniProtKB-KW"/>
</dbReference>
<evidence type="ECO:0000256" key="11">
    <source>
        <dbReference type="ARBA" id="ARBA00022741"/>
    </source>
</evidence>
<dbReference type="Gene3D" id="1.10.510.10">
    <property type="entry name" value="Transferase(Phosphotransferase) domain 1"/>
    <property type="match status" value="2"/>
</dbReference>
<dbReference type="InterPro" id="IPR032675">
    <property type="entry name" value="LRR_dom_sf"/>
</dbReference>
<keyword evidence="6" id="KW-0433">Leucine-rich repeat</keyword>
<dbReference type="InterPro" id="IPR008271">
    <property type="entry name" value="Ser/Thr_kinase_AS"/>
</dbReference>
<keyword evidence="14 23" id="KW-1133">Transmembrane helix</keyword>
<proteinExistence type="inferred from homology"/>
<evidence type="ECO:0000259" key="24">
    <source>
        <dbReference type="PROSITE" id="PS50011"/>
    </source>
</evidence>
<dbReference type="PANTHER" id="PTHR27009">
    <property type="entry name" value="RUST RESISTANCE KINASE LR10-RELATED"/>
    <property type="match status" value="1"/>
</dbReference>
<evidence type="ECO:0000256" key="21">
    <source>
        <dbReference type="PROSITE-ProRule" id="PRU10141"/>
    </source>
</evidence>
<evidence type="ECO:0000256" key="8">
    <source>
        <dbReference type="ARBA" id="ARBA00022692"/>
    </source>
</evidence>
<dbReference type="InterPro" id="IPR013210">
    <property type="entry name" value="LRR_N_plant-typ"/>
</dbReference>
<sequence>MAKSGPGKSRNFMFNVTIAAVASSIGLIIMIILFFCLRNFPIRKSIFFWKKQNPAHRNIEIFLRNCGPLQVRRYSYSEVKKMTNSFKEKLGQGGFGSVYKGKLLQDGSLVAVKMLINESKITNGEDFINEVATISITSHVNIVSLLGFCFEGSKKALIYEFMLNGSLEKFIFNENDFNLDWETHYQISLGIARGLEYLHRGCNTRILHFDIKPHNILLDADFVPKISDFGLAKICTRQESVSSMLGPRGTIGYIAPEIISRNFGVISYKTDVYSYGMMVLEIVGGRQNVNIQANNTSEIYFPHWVYRKLELDEEVCLKRINDKEDKIKVKKMIIVSLWCVQANPEKRPSMSKVIEMLEGSVDSLQIPPTPFLSSSSSSSTSPLSSEMELSQLTHQTPLTLFFFLCFIFTTTTIANDESAAMADLLASISPTPLSWSNSVNYCDNWKGIECSSSGKVTTINLANHSLMGTLPSNLNSLKKLTFLNLQGNSLNGSLPLLSNLSLLKQIYLDSNNFTSVPSGCFQGLKSLLTLSMSQNSNLNLWQFPTELVDSSNLVTLSISSCNMFGSIPDVFDSFPNLEILKLSKNRLTGSLPQSFAVTNIRILWLNGQQRGLSGTIDVLSKMTKLYQVWLQENQMTGVVPSTLMSISSLRNVTLSNNMLQGPLPSFQSTLTNVDLTGTNSFCKDTWGPCDDQVMTLLEVAKDLGYPLELANSWKGNDACDNWKYVDCDYSVGNNNNNNSTNNVGSVDFQRWQLSGLISPAFGNLTTLRSLFLNDNNLTGSIPFSLTLLTQLEILDVSNNNLSGVIPIFPPKVKLITFGNPLLKKSRNLRKVKERKILSCLRKEKNPAQRSIEDFLRSCGPLQVRRYSYSEVKKMTNSFKEKLGQGGFGSVYKGKILQDGSLVAVKLLHELKTNGEEFINEVATISRTSHVNIVSLLGFCFEGTKKALIYEFMANGSLERFVFEDNNKLDWDTNYQISLGIARGLEYLHRGCNTRILHFDIKPHNILLDADFVPKISDFGLAKICNRKESLISVLGLRGTIGYIAPEVFSRVFGGVSYKSDVYSYGMMVLEIVGGRKNVNVRVENSSEIYFPHWVYNRLELDEEFSLKRISNEEDRVKVRKMIIVSLWCIQTDPSCRPTMSKVIEMLEGSVDFLELPPKPFLSSPSKFTPADQSSSSTSPLSHSYTSFL</sequence>
<dbReference type="EC" id="2.7.11.1" evidence="3"/>
<dbReference type="PROSITE" id="PS00107">
    <property type="entry name" value="PROTEIN_KINASE_ATP"/>
    <property type="match status" value="2"/>
</dbReference>
<evidence type="ECO:0000256" key="7">
    <source>
        <dbReference type="ARBA" id="ARBA00022679"/>
    </source>
</evidence>
<organism evidence="25 26">
    <name type="scientific">Cannabis sativa</name>
    <name type="common">Hemp</name>
    <name type="synonym">Marijuana</name>
    <dbReference type="NCBI Taxonomy" id="3483"/>
    <lineage>
        <taxon>Eukaryota</taxon>
        <taxon>Viridiplantae</taxon>
        <taxon>Streptophyta</taxon>
        <taxon>Embryophyta</taxon>
        <taxon>Tracheophyta</taxon>
        <taxon>Spermatophyta</taxon>
        <taxon>Magnoliopsida</taxon>
        <taxon>eudicotyledons</taxon>
        <taxon>Gunneridae</taxon>
        <taxon>Pentapetalae</taxon>
        <taxon>rosids</taxon>
        <taxon>fabids</taxon>
        <taxon>Rosales</taxon>
        <taxon>Cannabaceae</taxon>
        <taxon>Cannabis</taxon>
    </lineage>
</organism>
<dbReference type="InterPro" id="IPR001245">
    <property type="entry name" value="Ser-Thr/Tyr_kinase_cat_dom"/>
</dbReference>
<evidence type="ECO:0000256" key="5">
    <source>
        <dbReference type="ARBA" id="ARBA00022536"/>
    </source>
</evidence>
<keyword evidence="18" id="KW-0325">Glycoprotein</keyword>
<evidence type="ECO:0000256" key="19">
    <source>
        <dbReference type="ARBA" id="ARBA00047899"/>
    </source>
</evidence>
<evidence type="ECO:0000256" key="6">
    <source>
        <dbReference type="ARBA" id="ARBA00022614"/>
    </source>
</evidence>
<comment type="caution">
    <text evidence="25">The sequence shown here is derived from an EMBL/GenBank/DDBJ whole genome shotgun (WGS) entry which is preliminary data.</text>
</comment>
<dbReference type="GO" id="GO:0005524">
    <property type="term" value="F:ATP binding"/>
    <property type="evidence" value="ECO:0007669"/>
    <property type="project" value="UniProtKB-UniRule"/>
</dbReference>
<comment type="catalytic activity">
    <reaction evidence="20">
        <text>L-seryl-[protein] + ATP = O-phospho-L-seryl-[protein] + ADP + H(+)</text>
        <dbReference type="Rhea" id="RHEA:17989"/>
        <dbReference type="Rhea" id="RHEA-COMP:9863"/>
        <dbReference type="Rhea" id="RHEA-COMP:11604"/>
        <dbReference type="ChEBI" id="CHEBI:15378"/>
        <dbReference type="ChEBI" id="CHEBI:29999"/>
        <dbReference type="ChEBI" id="CHEBI:30616"/>
        <dbReference type="ChEBI" id="CHEBI:83421"/>
        <dbReference type="ChEBI" id="CHEBI:456216"/>
        <dbReference type="EC" id="2.7.11.1"/>
    </reaction>
</comment>
<dbReference type="PROSITE" id="PS51450">
    <property type="entry name" value="LRR"/>
    <property type="match status" value="1"/>
</dbReference>
<keyword evidence="11 21" id="KW-0547">Nucleotide-binding</keyword>
<dbReference type="FunFam" id="3.30.200.20:FF:000059">
    <property type="entry name" value="S-receptor-like serine/threonine-protein kinase"/>
    <property type="match status" value="1"/>
</dbReference>
<dbReference type="Pfam" id="PF07714">
    <property type="entry name" value="PK_Tyr_Ser-Thr"/>
    <property type="match status" value="1"/>
</dbReference>
<dbReference type="AlphaFoldDB" id="A0A7J6HK43"/>
<evidence type="ECO:0000256" key="20">
    <source>
        <dbReference type="ARBA" id="ARBA00048679"/>
    </source>
</evidence>
<evidence type="ECO:0000256" key="9">
    <source>
        <dbReference type="ARBA" id="ARBA00022729"/>
    </source>
</evidence>
<keyword evidence="13 21" id="KW-0067">ATP-binding</keyword>
<keyword evidence="10" id="KW-0677">Repeat</keyword>
<feature type="binding site" evidence="21">
    <location>
        <position position="905"/>
    </location>
    <ligand>
        <name>ATP</name>
        <dbReference type="ChEBI" id="CHEBI:30616"/>
    </ligand>
</feature>
<evidence type="ECO:0000256" key="2">
    <source>
        <dbReference type="ARBA" id="ARBA00008684"/>
    </source>
</evidence>
<evidence type="ECO:0000256" key="13">
    <source>
        <dbReference type="ARBA" id="ARBA00022840"/>
    </source>
</evidence>
<dbReference type="SUPFAM" id="SSF52058">
    <property type="entry name" value="L domain-like"/>
    <property type="match status" value="2"/>
</dbReference>
<gene>
    <name evidence="25" type="ORF">G4B88_010815</name>
</gene>
<feature type="transmembrane region" description="Helical" evidence="23">
    <location>
        <begin position="12"/>
        <end position="35"/>
    </location>
</feature>
<dbReference type="Pfam" id="PF00069">
    <property type="entry name" value="Pkinase"/>
    <property type="match status" value="1"/>
</dbReference>
<keyword evidence="26" id="KW-1185">Reference proteome</keyword>
<accession>A0A7J6HK43</accession>
<dbReference type="InterPro" id="IPR017441">
    <property type="entry name" value="Protein_kinase_ATP_BS"/>
</dbReference>
<dbReference type="SMART" id="SM00220">
    <property type="entry name" value="S_TKc"/>
    <property type="match status" value="2"/>
</dbReference>
<evidence type="ECO:0000256" key="3">
    <source>
        <dbReference type="ARBA" id="ARBA00012513"/>
    </source>
</evidence>
<evidence type="ECO:0000256" key="16">
    <source>
        <dbReference type="ARBA" id="ARBA00023157"/>
    </source>
</evidence>
<keyword evidence="9" id="KW-0732">Signal</keyword>
<evidence type="ECO:0000256" key="12">
    <source>
        <dbReference type="ARBA" id="ARBA00022777"/>
    </source>
</evidence>
<evidence type="ECO:0000256" key="22">
    <source>
        <dbReference type="SAM" id="MobiDB-lite"/>
    </source>
</evidence>
<dbReference type="Proteomes" id="UP000583929">
    <property type="component" value="Unassembled WGS sequence"/>
</dbReference>
<dbReference type="InterPro" id="IPR011009">
    <property type="entry name" value="Kinase-like_dom_sf"/>
</dbReference>
<dbReference type="InterPro" id="IPR001611">
    <property type="entry name" value="Leu-rich_rpt"/>
</dbReference>
<evidence type="ECO:0000256" key="18">
    <source>
        <dbReference type="ARBA" id="ARBA00023180"/>
    </source>
</evidence>
<dbReference type="Pfam" id="PF08263">
    <property type="entry name" value="LRRNT_2"/>
    <property type="match status" value="2"/>
</dbReference>
<dbReference type="PROSITE" id="PS00108">
    <property type="entry name" value="PROTEIN_KINASE_ST"/>
    <property type="match status" value="2"/>
</dbReference>
<evidence type="ECO:0000256" key="10">
    <source>
        <dbReference type="ARBA" id="ARBA00022737"/>
    </source>
</evidence>
<dbReference type="Gene3D" id="3.80.10.10">
    <property type="entry name" value="Ribonuclease Inhibitor"/>
    <property type="match status" value="2"/>
</dbReference>
<keyword evidence="17" id="KW-0675">Receptor</keyword>
<evidence type="ECO:0000256" key="1">
    <source>
        <dbReference type="ARBA" id="ARBA00004479"/>
    </source>
</evidence>
<evidence type="ECO:0000256" key="15">
    <source>
        <dbReference type="ARBA" id="ARBA00023136"/>
    </source>
</evidence>
<dbReference type="GO" id="GO:0016020">
    <property type="term" value="C:membrane"/>
    <property type="evidence" value="ECO:0007669"/>
    <property type="project" value="UniProtKB-SubCell"/>
</dbReference>
<keyword evidence="5" id="KW-0245">EGF-like domain</keyword>
<feature type="binding site" evidence="21">
    <location>
        <position position="113"/>
    </location>
    <ligand>
        <name>ATP</name>
        <dbReference type="ChEBI" id="CHEBI:30616"/>
    </ligand>
</feature>
<evidence type="ECO:0000256" key="14">
    <source>
        <dbReference type="ARBA" id="ARBA00022989"/>
    </source>
</evidence>
<evidence type="ECO:0000256" key="23">
    <source>
        <dbReference type="SAM" id="Phobius"/>
    </source>
</evidence>
<dbReference type="InterPro" id="IPR045874">
    <property type="entry name" value="LRK10/LRL21-25-like"/>
</dbReference>
<dbReference type="SMART" id="SM00369">
    <property type="entry name" value="LRR_TYP"/>
    <property type="match status" value="4"/>
</dbReference>
<comment type="similarity">
    <text evidence="2">Belongs to the protein kinase superfamily. Ser/Thr protein kinase family.</text>
</comment>
<dbReference type="InterPro" id="IPR000719">
    <property type="entry name" value="Prot_kinase_dom"/>
</dbReference>
<feature type="domain" description="Protein kinase" evidence="24">
    <location>
        <begin position="876"/>
        <end position="1161"/>
    </location>
</feature>
<keyword evidence="16" id="KW-1015">Disulfide bond</keyword>
<evidence type="ECO:0000256" key="17">
    <source>
        <dbReference type="ARBA" id="ARBA00023170"/>
    </source>
</evidence>
<evidence type="ECO:0000313" key="26">
    <source>
        <dbReference type="Proteomes" id="UP000583929"/>
    </source>
</evidence>
<dbReference type="CDD" id="cd14066">
    <property type="entry name" value="STKc_IRAK"/>
    <property type="match status" value="2"/>
</dbReference>
<dbReference type="Pfam" id="PF00560">
    <property type="entry name" value="LRR_1"/>
    <property type="match status" value="3"/>
</dbReference>
<keyword evidence="7" id="KW-0808">Transferase</keyword>
<keyword evidence="12" id="KW-0418">Kinase</keyword>
<evidence type="ECO:0000256" key="4">
    <source>
        <dbReference type="ARBA" id="ARBA00022527"/>
    </source>
</evidence>
<dbReference type="Pfam" id="PF13855">
    <property type="entry name" value="LRR_8"/>
    <property type="match status" value="1"/>
</dbReference>
<comment type="catalytic activity">
    <reaction evidence="19">
        <text>L-threonyl-[protein] + ATP = O-phospho-L-threonyl-[protein] + ADP + H(+)</text>
        <dbReference type="Rhea" id="RHEA:46608"/>
        <dbReference type="Rhea" id="RHEA-COMP:11060"/>
        <dbReference type="Rhea" id="RHEA-COMP:11605"/>
        <dbReference type="ChEBI" id="CHEBI:15378"/>
        <dbReference type="ChEBI" id="CHEBI:30013"/>
        <dbReference type="ChEBI" id="CHEBI:30616"/>
        <dbReference type="ChEBI" id="CHEBI:61977"/>
        <dbReference type="ChEBI" id="CHEBI:456216"/>
        <dbReference type="EC" id="2.7.11.1"/>
    </reaction>
</comment>
<protein>
    <recommendedName>
        <fullName evidence="3">non-specific serine/threonine protein kinase</fullName>
        <ecNumber evidence="3">2.7.11.1</ecNumber>
    </recommendedName>
</protein>